<keyword evidence="3" id="KW-1185">Reference proteome</keyword>
<feature type="region of interest" description="Disordered" evidence="1">
    <location>
        <begin position="1"/>
        <end position="45"/>
    </location>
</feature>
<evidence type="ECO:0000313" key="3">
    <source>
        <dbReference type="Proteomes" id="UP000657931"/>
    </source>
</evidence>
<feature type="compositionally biased region" description="Basic and acidic residues" evidence="1">
    <location>
        <begin position="1"/>
        <end position="20"/>
    </location>
</feature>
<proteinExistence type="predicted"/>
<evidence type="ECO:0000256" key="1">
    <source>
        <dbReference type="SAM" id="MobiDB-lite"/>
    </source>
</evidence>
<dbReference type="Proteomes" id="UP000657931">
    <property type="component" value="Unassembled WGS sequence"/>
</dbReference>
<reference evidence="2 3" key="1">
    <citation type="submission" date="2020-08" db="EMBL/GenBank/DDBJ databases">
        <title>A Genomic Blueprint of the Chicken Gut Microbiome.</title>
        <authorList>
            <person name="Gilroy R."/>
            <person name="Ravi A."/>
            <person name="Getino M."/>
            <person name="Pursley I."/>
            <person name="Horton D.L."/>
            <person name="Alikhan N.-F."/>
            <person name="Baker D."/>
            <person name="Gharbi K."/>
            <person name="Hall N."/>
            <person name="Watson M."/>
            <person name="Adriaenssens E.M."/>
            <person name="Foster-Nyarko E."/>
            <person name="Jarju S."/>
            <person name="Secka A."/>
            <person name="Antonio M."/>
            <person name="Oren A."/>
            <person name="Chaudhuri R."/>
            <person name="La Ragione R.M."/>
            <person name="Hildebrand F."/>
            <person name="Pallen M.J."/>
        </authorList>
    </citation>
    <scope>NUCLEOTIDE SEQUENCE [LARGE SCALE GENOMIC DNA]</scope>
    <source>
        <strain evidence="2 3">Sa5YUA1</strain>
    </source>
</reference>
<sequence length="59" mass="6751">MSDFERKVSERLERKKEVKGVDPSSSMNGAKRMPRQTDGREAGRSLYQRLKQAGRIQGL</sequence>
<protein>
    <submittedName>
        <fullName evidence="2">Uncharacterized protein</fullName>
    </submittedName>
</protein>
<evidence type="ECO:0000313" key="2">
    <source>
        <dbReference type="EMBL" id="MBD7939541.1"/>
    </source>
</evidence>
<organism evidence="2 3">
    <name type="scientific">Cytobacillus stercorigallinarum</name>
    <dbReference type="NCBI Taxonomy" id="2762240"/>
    <lineage>
        <taxon>Bacteria</taxon>
        <taxon>Bacillati</taxon>
        <taxon>Bacillota</taxon>
        <taxon>Bacilli</taxon>
        <taxon>Bacillales</taxon>
        <taxon>Bacillaceae</taxon>
        <taxon>Cytobacillus</taxon>
    </lineage>
</organism>
<accession>A0ABR8QVG9</accession>
<dbReference type="EMBL" id="JACSQT010000019">
    <property type="protein sequence ID" value="MBD7939541.1"/>
    <property type="molecule type" value="Genomic_DNA"/>
</dbReference>
<name>A0ABR8QVG9_9BACI</name>
<comment type="caution">
    <text evidence="2">The sequence shown here is derived from an EMBL/GenBank/DDBJ whole genome shotgun (WGS) entry which is preliminary data.</text>
</comment>
<gene>
    <name evidence="2" type="ORF">H9655_21085</name>
</gene>
<dbReference type="RefSeq" id="WP_191817203.1">
    <property type="nucleotide sequence ID" value="NZ_JACSQT010000019.1"/>
</dbReference>